<feature type="binding site" evidence="8">
    <location>
        <position position="127"/>
    </location>
    <ligand>
        <name>L-aspartate</name>
        <dbReference type="ChEBI" id="CHEBI:29991"/>
    </ligand>
</feature>
<dbReference type="InterPro" id="IPR006132">
    <property type="entry name" value="Asp/Orn_carbamoyltranf_P-bd"/>
</dbReference>
<evidence type="ECO:0000259" key="9">
    <source>
        <dbReference type="Pfam" id="PF00185"/>
    </source>
</evidence>
<evidence type="ECO:0000256" key="6">
    <source>
        <dbReference type="ARBA" id="ARBA00043884"/>
    </source>
</evidence>
<dbReference type="InterPro" id="IPR006131">
    <property type="entry name" value="Asp_carbamoyltransf_Asp/Orn-bd"/>
</dbReference>
<keyword evidence="5 8" id="KW-0665">Pyrimidine biosynthesis</keyword>
<feature type="binding site" evidence="8">
    <location>
        <position position="305"/>
    </location>
    <ligand>
        <name>carbamoyl phosphate</name>
        <dbReference type="ChEBI" id="CHEBI:58228"/>
    </ligand>
</feature>
<dbReference type="Gene3D" id="3.40.50.1370">
    <property type="entry name" value="Aspartate/ornithine carbamoyltransferase"/>
    <property type="match status" value="2"/>
</dbReference>
<dbReference type="SUPFAM" id="SSF53671">
    <property type="entry name" value="Aspartate/ornithine carbamoyltransferase"/>
    <property type="match status" value="1"/>
</dbReference>
<evidence type="ECO:0000259" key="10">
    <source>
        <dbReference type="Pfam" id="PF02729"/>
    </source>
</evidence>
<feature type="binding site" evidence="8">
    <location>
        <position position="100"/>
    </location>
    <ligand>
        <name>carbamoyl phosphate</name>
        <dbReference type="ChEBI" id="CHEBI:58228"/>
    </ligand>
</feature>
<dbReference type="InterPro" id="IPR036901">
    <property type="entry name" value="Asp/Orn_carbamoylTrfase_sf"/>
</dbReference>
<comment type="subunit">
    <text evidence="8">Heterododecamer (2C3:3R2) of six catalytic PyrB chains organized as two trimers (C3), and six regulatory PyrI chains organized as three dimers (R2).</text>
</comment>
<dbReference type="Pfam" id="PF00185">
    <property type="entry name" value="OTCace"/>
    <property type="match status" value="1"/>
</dbReference>
<comment type="catalytic activity">
    <reaction evidence="7 8">
        <text>carbamoyl phosphate + L-aspartate = N-carbamoyl-L-aspartate + phosphate + H(+)</text>
        <dbReference type="Rhea" id="RHEA:20013"/>
        <dbReference type="ChEBI" id="CHEBI:15378"/>
        <dbReference type="ChEBI" id="CHEBI:29991"/>
        <dbReference type="ChEBI" id="CHEBI:32814"/>
        <dbReference type="ChEBI" id="CHEBI:43474"/>
        <dbReference type="ChEBI" id="CHEBI:58228"/>
        <dbReference type="EC" id="2.1.3.2"/>
    </reaction>
</comment>
<dbReference type="Proteomes" id="UP001354971">
    <property type="component" value="Unassembled WGS sequence"/>
</dbReference>
<comment type="pathway">
    <text evidence="2 8">Pyrimidine metabolism; UMP biosynthesis via de novo pathway; (S)-dihydroorotate from bicarbonate: step 2/3.</text>
</comment>
<evidence type="ECO:0000256" key="7">
    <source>
        <dbReference type="ARBA" id="ARBA00048859"/>
    </source>
</evidence>
<comment type="caution">
    <text evidence="11">The sequence shown here is derived from an EMBL/GenBank/DDBJ whole genome shotgun (WGS) entry which is preliminary data.</text>
</comment>
<organism evidence="11 12">
    <name type="scientific">Hyphobacterium lacteum</name>
    <dbReference type="NCBI Taxonomy" id="3116575"/>
    <lineage>
        <taxon>Bacteria</taxon>
        <taxon>Pseudomonadati</taxon>
        <taxon>Pseudomonadota</taxon>
        <taxon>Alphaproteobacteria</taxon>
        <taxon>Maricaulales</taxon>
        <taxon>Maricaulaceae</taxon>
        <taxon>Hyphobacterium</taxon>
    </lineage>
</organism>
<evidence type="ECO:0000256" key="2">
    <source>
        <dbReference type="ARBA" id="ARBA00004852"/>
    </source>
</evidence>
<dbReference type="InterPro" id="IPR002082">
    <property type="entry name" value="Asp_carbamoyltransf"/>
</dbReference>
<dbReference type="PANTHER" id="PTHR45753">
    <property type="entry name" value="ORNITHINE CARBAMOYLTRANSFERASE, MITOCHONDRIAL"/>
    <property type="match status" value="1"/>
</dbReference>
<dbReference type="EMBL" id="JAZDRP010000001">
    <property type="protein sequence ID" value="MEE2525122.1"/>
    <property type="molecule type" value="Genomic_DNA"/>
</dbReference>
<dbReference type="HAMAP" id="MF_00001">
    <property type="entry name" value="Asp_carb_tr"/>
    <property type="match status" value="1"/>
</dbReference>
<feature type="binding site" evidence="8">
    <location>
        <position position="306"/>
    </location>
    <ligand>
        <name>carbamoyl phosphate</name>
        <dbReference type="ChEBI" id="CHEBI:58228"/>
    </ligand>
</feature>
<reference evidence="11 12" key="1">
    <citation type="submission" date="2024-01" db="EMBL/GenBank/DDBJ databases">
        <title>Hyphobacterium bacterium isolated from marine sediment.</title>
        <authorList>
            <person name="Zhao S."/>
        </authorList>
    </citation>
    <scope>NUCLEOTIDE SEQUENCE [LARGE SCALE GENOMIC DNA]</scope>
    <source>
        <strain evidence="12">HN65</strain>
    </source>
</reference>
<dbReference type="EC" id="2.1.3.2" evidence="8"/>
<feature type="binding site" evidence="8">
    <location>
        <position position="180"/>
    </location>
    <ligand>
        <name>carbamoyl phosphate</name>
        <dbReference type="ChEBI" id="CHEBI:58228"/>
    </ligand>
</feature>
<evidence type="ECO:0000256" key="3">
    <source>
        <dbReference type="ARBA" id="ARBA00008896"/>
    </source>
</evidence>
<comment type="function">
    <text evidence="6 8">Catalyzes the condensation of carbamoyl phosphate and aspartate to form carbamoyl aspartate and inorganic phosphate, the committed step in the de novo pyrimidine nucleotide biosynthesis pathway.</text>
</comment>
<evidence type="ECO:0000256" key="8">
    <source>
        <dbReference type="HAMAP-Rule" id="MF_00001"/>
    </source>
</evidence>
<gene>
    <name evidence="8" type="primary">pyrB</name>
    <name evidence="11" type="ORF">V0U79_02005</name>
</gene>
<dbReference type="NCBIfam" id="TIGR00670">
    <property type="entry name" value="asp_carb_tr"/>
    <property type="match status" value="1"/>
</dbReference>
<keyword evidence="12" id="KW-1185">Reference proteome</keyword>
<evidence type="ECO:0000256" key="1">
    <source>
        <dbReference type="ARBA" id="ARBA00003822"/>
    </source>
</evidence>
<feature type="binding site" evidence="8">
    <location>
        <position position="99"/>
    </location>
    <ligand>
        <name>carbamoyl phosphate</name>
        <dbReference type="ChEBI" id="CHEBI:58228"/>
    </ligand>
</feature>
<dbReference type="PRINTS" id="PR00101">
    <property type="entry name" value="ATCASE"/>
</dbReference>
<name>A0ABU7LMJ5_9PROT</name>
<dbReference type="InterPro" id="IPR006130">
    <property type="entry name" value="Asp/Orn_carbamoylTrfase"/>
</dbReference>
<dbReference type="NCBIfam" id="NF002032">
    <property type="entry name" value="PRK00856.1"/>
    <property type="match status" value="1"/>
</dbReference>
<feature type="domain" description="Aspartate/ornithine carbamoyltransferase Asp/Orn-binding" evidence="9">
    <location>
        <begin position="197"/>
        <end position="343"/>
    </location>
</feature>
<dbReference type="PROSITE" id="PS00097">
    <property type="entry name" value="CARBAMOYLTRANSFERASE"/>
    <property type="match status" value="1"/>
</dbReference>
<sequence>MSRIFMGFSTPGWDTVLAMALISPYTARNQLGIHMGRADFTYDFPHDRLISVDDLNPLDIQILFERAEHWLGINRSPDKKHDVLKGLTQINLFFEPSTRTLASFELAGKRLGADVVNFSASNSSAKKGETLADTARTLAAMRPDMIVVRHQASGAASFIHAETSIATVNAGDGMHSHPTQGLLDLFALTRRIGDVGGKRVLIVGDILHSRVARSDVGMLNLLGAEIRLCAPPTLLPTDVDRWGAEIFHDLDEALEGCDAVITLRLQRERMSGALIPSEREYFHFWGVTERRLEFANPDCVIMHPGPMNRNVEIDSALADHPERSLILDQVEAGVAIRMAVLEQLGTRARRNSGDIA</sequence>
<proteinExistence type="inferred from homology"/>
<dbReference type="Pfam" id="PF02729">
    <property type="entry name" value="OTCace_N"/>
    <property type="match status" value="1"/>
</dbReference>
<feature type="binding site" evidence="8">
    <location>
        <position position="149"/>
    </location>
    <ligand>
        <name>carbamoyl phosphate</name>
        <dbReference type="ChEBI" id="CHEBI:58228"/>
    </ligand>
</feature>
<evidence type="ECO:0000256" key="4">
    <source>
        <dbReference type="ARBA" id="ARBA00022679"/>
    </source>
</evidence>
<dbReference type="PRINTS" id="PR00100">
    <property type="entry name" value="AOTCASE"/>
</dbReference>
<feature type="domain" description="Aspartate/ornithine carbamoyltransferase carbamoyl-P binding" evidence="10">
    <location>
        <begin position="49"/>
        <end position="188"/>
    </location>
</feature>
<feature type="binding site" evidence="8">
    <location>
        <position position="210"/>
    </location>
    <ligand>
        <name>L-aspartate</name>
        <dbReference type="ChEBI" id="CHEBI:29991"/>
    </ligand>
</feature>
<protein>
    <recommendedName>
        <fullName evidence="8">Aspartate carbamoyltransferase</fullName>
        <ecNumber evidence="8">2.1.3.2</ecNumber>
    </recommendedName>
    <alternativeName>
        <fullName evidence="8">Aspartate transcarbamylase</fullName>
        <shortName evidence="8">ATCase</shortName>
    </alternativeName>
</protein>
<evidence type="ECO:0000313" key="11">
    <source>
        <dbReference type="EMBL" id="MEE2525122.1"/>
    </source>
</evidence>
<evidence type="ECO:0000313" key="12">
    <source>
        <dbReference type="Proteomes" id="UP001354971"/>
    </source>
</evidence>
<comment type="function">
    <text evidence="1">Reversibly catalyzes the transfer of the carbamoyl group from carbamoyl phosphate (CP) to the N(epsilon) atom of ornithine (ORN) to produce L-citrulline.</text>
</comment>
<accession>A0ABU7LMJ5</accession>
<comment type="similarity">
    <text evidence="3 8">Belongs to the aspartate/ornithine carbamoyltransferase superfamily. ATCase family.</text>
</comment>
<feature type="binding site" evidence="8">
    <location>
        <position position="264"/>
    </location>
    <ligand>
        <name>L-aspartate</name>
        <dbReference type="ChEBI" id="CHEBI:29991"/>
    </ligand>
</feature>
<keyword evidence="4 8" id="KW-0808">Transferase</keyword>
<evidence type="ECO:0000256" key="5">
    <source>
        <dbReference type="ARBA" id="ARBA00022975"/>
    </source>
</evidence>
<feature type="binding site" evidence="8">
    <location>
        <position position="177"/>
    </location>
    <ligand>
        <name>carbamoyl phosphate</name>
        <dbReference type="ChEBI" id="CHEBI:58228"/>
    </ligand>
</feature>
<dbReference type="PANTHER" id="PTHR45753:SF6">
    <property type="entry name" value="ASPARTATE CARBAMOYLTRANSFERASE"/>
    <property type="match status" value="1"/>
</dbReference>
<dbReference type="GO" id="GO:0004070">
    <property type="term" value="F:aspartate carbamoyltransferase activity"/>
    <property type="evidence" value="ECO:0007669"/>
    <property type="project" value="UniProtKB-EC"/>
</dbReference>